<keyword evidence="7" id="KW-0732">Signal</keyword>
<keyword evidence="4" id="KW-0645">Protease</keyword>
<gene>
    <name evidence="8" type="ORF">KHLLAP_LOCUS8031</name>
</gene>
<dbReference type="InterPro" id="IPR001563">
    <property type="entry name" value="Peptidase_S10"/>
</dbReference>
<dbReference type="GO" id="GO:0006508">
    <property type="term" value="P:proteolysis"/>
    <property type="evidence" value="ECO:0007669"/>
    <property type="project" value="UniProtKB-KW"/>
</dbReference>
<dbReference type="Pfam" id="PF00450">
    <property type="entry name" value="Peptidase_S10"/>
    <property type="match status" value="1"/>
</dbReference>
<evidence type="ECO:0000256" key="5">
    <source>
        <dbReference type="ARBA" id="ARBA00022801"/>
    </source>
</evidence>
<dbReference type="EC" id="3.4.16.5" evidence="2"/>
<dbReference type="AlphaFoldDB" id="A0AAI8YK47"/>
<evidence type="ECO:0000256" key="6">
    <source>
        <dbReference type="ARBA" id="ARBA00023180"/>
    </source>
</evidence>
<comment type="similarity">
    <text evidence="1">Belongs to the peptidase S10 family.</text>
</comment>
<evidence type="ECO:0000256" key="2">
    <source>
        <dbReference type="ARBA" id="ARBA00012446"/>
    </source>
</evidence>
<dbReference type="EMBL" id="CAUWAG010000010">
    <property type="protein sequence ID" value="CAJ2507563.1"/>
    <property type="molecule type" value="Genomic_DNA"/>
</dbReference>
<feature type="signal peptide" evidence="7">
    <location>
        <begin position="1"/>
        <end position="17"/>
    </location>
</feature>
<evidence type="ECO:0000256" key="1">
    <source>
        <dbReference type="ARBA" id="ARBA00009431"/>
    </source>
</evidence>
<dbReference type="Gene3D" id="3.40.50.1820">
    <property type="entry name" value="alpha/beta hydrolase"/>
    <property type="match status" value="1"/>
</dbReference>
<evidence type="ECO:0000256" key="3">
    <source>
        <dbReference type="ARBA" id="ARBA00022645"/>
    </source>
</evidence>
<evidence type="ECO:0000256" key="4">
    <source>
        <dbReference type="ARBA" id="ARBA00022670"/>
    </source>
</evidence>
<dbReference type="SUPFAM" id="SSF53474">
    <property type="entry name" value="alpha/beta-Hydrolases"/>
    <property type="match status" value="1"/>
</dbReference>
<reference evidence="8" key="1">
    <citation type="submission" date="2023-10" db="EMBL/GenBank/DDBJ databases">
        <authorList>
            <person name="Hackl T."/>
        </authorList>
    </citation>
    <scope>NUCLEOTIDE SEQUENCE</scope>
</reference>
<comment type="caution">
    <text evidence="8">The sequence shown here is derived from an EMBL/GenBank/DDBJ whole genome shotgun (WGS) entry which is preliminary data.</text>
</comment>
<evidence type="ECO:0000313" key="9">
    <source>
        <dbReference type="Proteomes" id="UP001295740"/>
    </source>
</evidence>
<dbReference type="Proteomes" id="UP001295740">
    <property type="component" value="Unassembled WGS sequence"/>
</dbReference>
<dbReference type="Gene3D" id="1.10.287.410">
    <property type="match status" value="1"/>
</dbReference>
<accession>A0AAI8YK47</accession>
<name>A0AAI8YK47_9PEZI</name>
<keyword evidence="3" id="KW-0121">Carboxypeptidase</keyword>
<dbReference type="InterPro" id="IPR029058">
    <property type="entry name" value="AB_hydrolase_fold"/>
</dbReference>
<dbReference type="PANTHER" id="PTHR11802:SF113">
    <property type="entry name" value="SERINE CARBOXYPEPTIDASE CTSA-4.1"/>
    <property type="match status" value="1"/>
</dbReference>
<feature type="chain" id="PRO_5042543825" description="carboxypeptidase C" evidence="7">
    <location>
        <begin position="18"/>
        <end position="512"/>
    </location>
</feature>
<evidence type="ECO:0000256" key="7">
    <source>
        <dbReference type="SAM" id="SignalP"/>
    </source>
</evidence>
<proteinExistence type="inferred from homology"/>
<evidence type="ECO:0000313" key="8">
    <source>
        <dbReference type="EMBL" id="CAJ2507563.1"/>
    </source>
</evidence>
<keyword evidence="9" id="KW-1185">Reference proteome</keyword>
<dbReference type="GO" id="GO:0004185">
    <property type="term" value="F:serine-type carboxypeptidase activity"/>
    <property type="evidence" value="ECO:0007669"/>
    <property type="project" value="UniProtKB-EC"/>
</dbReference>
<keyword evidence="5" id="KW-0378">Hydrolase</keyword>
<dbReference type="PANTHER" id="PTHR11802">
    <property type="entry name" value="SERINE PROTEASE FAMILY S10 SERINE CARBOXYPEPTIDASE"/>
    <property type="match status" value="1"/>
</dbReference>
<dbReference type="PRINTS" id="PR00724">
    <property type="entry name" value="CRBOXYPTASEC"/>
</dbReference>
<dbReference type="GO" id="GO:0000324">
    <property type="term" value="C:fungal-type vacuole"/>
    <property type="evidence" value="ECO:0007669"/>
    <property type="project" value="TreeGrafter"/>
</dbReference>
<organism evidence="8 9">
    <name type="scientific">Anthostomella pinea</name>
    <dbReference type="NCBI Taxonomy" id="933095"/>
    <lineage>
        <taxon>Eukaryota</taxon>
        <taxon>Fungi</taxon>
        <taxon>Dikarya</taxon>
        <taxon>Ascomycota</taxon>
        <taxon>Pezizomycotina</taxon>
        <taxon>Sordariomycetes</taxon>
        <taxon>Xylariomycetidae</taxon>
        <taxon>Xylariales</taxon>
        <taxon>Xylariaceae</taxon>
        <taxon>Anthostomella</taxon>
    </lineage>
</organism>
<protein>
    <recommendedName>
        <fullName evidence="2">carboxypeptidase C</fullName>
        <ecNumber evidence="2">3.4.16.5</ecNumber>
    </recommendedName>
</protein>
<keyword evidence="6" id="KW-0325">Glycoprotein</keyword>
<sequence length="512" mass="57321">MRSHFLLAAIAVTGVVGQLVTPKLNSLLYKQPLLPALPRGDGVSSLDQQKPMYSGQSSRQYIVREQNETVCDAGSRQWTGWIHVTEEKSLFYWFFESRSNPLNDPVMIWLNGGPGGSSMMGLFQEIGPCLTNEYQNGTKFNEHSWTEFANVIFIDQPASVGFSMVNNDTMGGPDNLREASQDFNKFLSVFFEEVFPGFSQLPLHIAGESFGGTYVPGFVEYISRRQQLGVPGTFNGTIHSITLVDAVIDILGSGALGQYDHMCQFENGENKKKFGFSKETCAVFEPAVPECERLNRQCLDTYDGNICRAAYIFCAEEIVSSIDPKPGGRNPYDDRILCNGTLPLCGIGSYEQQYLNTAHVQDALGLDHWNFSSVNYDLNSRWTASNEIFLPTTRELTYILDETPTRVFVLNGNNDIVVSTEGQKRVYNQQPWNHQAKYRMEPYVTWSWPDRSGKRHKGGEFKGPDDKRELVFASVDEAGHTSPADQKEAVAYLMKWWVNEGDGSALSQVLGS</sequence>